<evidence type="ECO:0000256" key="1">
    <source>
        <dbReference type="ARBA" id="ARBA00022692"/>
    </source>
</evidence>
<feature type="transmembrane region" description="Helical" evidence="5">
    <location>
        <begin position="377"/>
        <end position="397"/>
    </location>
</feature>
<keyword evidence="1 5" id="KW-0812">Transmembrane</keyword>
<feature type="transmembrane region" description="Helical" evidence="5">
    <location>
        <begin position="148"/>
        <end position="169"/>
    </location>
</feature>
<dbReference type="InParanoid" id="C3YHE2"/>
<evidence type="ECO:0000256" key="2">
    <source>
        <dbReference type="ARBA" id="ARBA00022989"/>
    </source>
</evidence>
<feature type="transmembrane region" description="Helical" evidence="5">
    <location>
        <begin position="441"/>
        <end position="462"/>
    </location>
</feature>
<dbReference type="InterPro" id="IPR036259">
    <property type="entry name" value="MFS_trans_sf"/>
</dbReference>
<feature type="transmembrane region" description="Helical" evidence="5">
    <location>
        <begin position="89"/>
        <end position="108"/>
    </location>
</feature>
<accession>C3YHE2</accession>
<dbReference type="FunFam" id="1.20.1250.20:FF:000858">
    <property type="entry name" value="Uncharacterized protein"/>
    <property type="match status" value="1"/>
</dbReference>
<feature type="transmembrane region" description="Helical" evidence="5">
    <location>
        <begin position="48"/>
        <end position="69"/>
    </location>
</feature>
<keyword evidence="2 5" id="KW-1133">Transmembrane helix</keyword>
<feature type="transmembrane region" description="Helical" evidence="5">
    <location>
        <begin position="409"/>
        <end position="429"/>
    </location>
</feature>
<feature type="compositionally biased region" description="Basic and acidic residues" evidence="4">
    <location>
        <begin position="483"/>
        <end position="494"/>
    </location>
</feature>
<sequence length="509" mass="56095">MEATPTRTSADDRARGGDSPAESRGVPTVSSLVRHVRKLPEYVRDYRVIRTTALFFAWFCMGLYVRIVGPTMIDLKDRLGVDYEEISRVLVSHTVGYFLATVAGGIFLDFLPKYAYVILGFAFFMAGLGTAGTPFTSTLWGLGFLQHVAGWGHGFTDAAGSVVCVRLWGAKASAPMHAMHSGYPIGAFIIPLIAIPFLSPDRPAAVNGTTPAPPTVEEAWRLSQVQWPYVGVSVLQFIIGIVFFYFQYRELVTYEDRKQEKSPRSFSAFLSPSRFLEGQGRKAVFLLVFLFLFYTMFQFNQNPFTQYMVSYMVETGMYSKPEASVVYSTFWICYASMRWVSIAIAAWVPIHIMLSVEITGLCISGIVLAVWGATNKAVFWAFTCILGLFSSSVFPGGTAWANRYLDASSIVFAICVVGASVGSTAANYATGYLFEYMGPRAMLYLFMGCGCGLLVVFAVMQVSVSPLFAPGRPTQEEAMEMSVHSDKDDKRDGDDVVANANPPMSSQQK</sequence>
<protein>
    <recommendedName>
        <fullName evidence="7">Major facilitator superfamily (MFS) profile domain-containing protein</fullName>
    </recommendedName>
</protein>
<dbReference type="Pfam" id="PF07690">
    <property type="entry name" value="MFS_1"/>
    <property type="match status" value="1"/>
</dbReference>
<name>C3YHE2_BRAFL</name>
<dbReference type="PANTHER" id="PTHR23121">
    <property type="entry name" value="SODIUM-DEPENDENT GLUCOSE TRANSPORTER 1"/>
    <property type="match status" value="1"/>
</dbReference>
<feature type="transmembrane region" description="Helical" evidence="5">
    <location>
        <begin position="115"/>
        <end position="136"/>
    </location>
</feature>
<dbReference type="SUPFAM" id="SSF103473">
    <property type="entry name" value="MFS general substrate transporter"/>
    <property type="match status" value="1"/>
</dbReference>
<dbReference type="PANTHER" id="PTHR23121:SF9">
    <property type="entry name" value="SODIUM-DEPENDENT GLUCOSE TRANSPORTER 1"/>
    <property type="match status" value="1"/>
</dbReference>
<dbReference type="FunFam" id="1.20.1250.20:FF:000859">
    <property type="entry name" value="Uncharacterized protein"/>
    <property type="match status" value="1"/>
</dbReference>
<dbReference type="GO" id="GO:0022857">
    <property type="term" value="F:transmembrane transporter activity"/>
    <property type="evidence" value="ECO:0007669"/>
    <property type="project" value="InterPro"/>
</dbReference>
<feature type="transmembrane region" description="Helical" evidence="5">
    <location>
        <begin position="283"/>
        <end position="299"/>
    </location>
</feature>
<dbReference type="InterPro" id="IPR011701">
    <property type="entry name" value="MFS"/>
</dbReference>
<feature type="transmembrane region" description="Helical" evidence="5">
    <location>
        <begin position="227"/>
        <end position="248"/>
    </location>
</feature>
<feature type="region of interest" description="Disordered" evidence="4">
    <location>
        <begin position="1"/>
        <end position="26"/>
    </location>
</feature>
<feature type="transmembrane region" description="Helical" evidence="5">
    <location>
        <begin position="181"/>
        <end position="199"/>
    </location>
</feature>
<evidence type="ECO:0000256" key="5">
    <source>
        <dbReference type="SAM" id="Phobius"/>
    </source>
</evidence>
<dbReference type="Gene3D" id="1.20.1250.20">
    <property type="entry name" value="MFS general substrate transporter like domains"/>
    <property type="match status" value="2"/>
</dbReference>
<evidence type="ECO:0008006" key="7">
    <source>
        <dbReference type="Google" id="ProtNLM"/>
    </source>
</evidence>
<feature type="region of interest" description="Disordered" evidence="4">
    <location>
        <begin position="476"/>
        <end position="509"/>
    </location>
</feature>
<keyword evidence="3 5" id="KW-0472">Membrane</keyword>
<dbReference type="AlphaFoldDB" id="C3YHE2"/>
<evidence type="ECO:0000313" key="6">
    <source>
        <dbReference type="EMBL" id="EEN60378.1"/>
    </source>
</evidence>
<gene>
    <name evidence="6" type="ORF">BRAFLDRAFT_85459</name>
</gene>
<reference evidence="6" key="1">
    <citation type="journal article" date="2008" name="Nature">
        <title>The amphioxus genome and the evolution of the chordate karyotype.</title>
        <authorList>
            <consortium name="US DOE Joint Genome Institute (JGI-PGF)"/>
            <person name="Putnam N.H."/>
            <person name="Butts T."/>
            <person name="Ferrier D.E.K."/>
            <person name="Furlong R.F."/>
            <person name="Hellsten U."/>
            <person name="Kawashima T."/>
            <person name="Robinson-Rechavi M."/>
            <person name="Shoguchi E."/>
            <person name="Terry A."/>
            <person name="Yu J.-K."/>
            <person name="Benito-Gutierrez E.L."/>
            <person name="Dubchak I."/>
            <person name="Garcia-Fernandez J."/>
            <person name="Gibson-Brown J.J."/>
            <person name="Grigoriev I.V."/>
            <person name="Horton A.C."/>
            <person name="de Jong P.J."/>
            <person name="Jurka J."/>
            <person name="Kapitonov V.V."/>
            <person name="Kohara Y."/>
            <person name="Kuroki Y."/>
            <person name="Lindquist E."/>
            <person name="Lucas S."/>
            <person name="Osoegawa K."/>
            <person name="Pennacchio L.A."/>
            <person name="Salamov A.A."/>
            <person name="Satou Y."/>
            <person name="Sauka-Spengler T."/>
            <person name="Schmutz J."/>
            <person name="Shin-I T."/>
            <person name="Toyoda A."/>
            <person name="Bronner-Fraser M."/>
            <person name="Fujiyama A."/>
            <person name="Holland L.Z."/>
            <person name="Holland P.W.H."/>
            <person name="Satoh N."/>
            <person name="Rokhsar D.S."/>
        </authorList>
    </citation>
    <scope>NUCLEOTIDE SEQUENCE [LARGE SCALE GENOMIC DNA]</scope>
    <source>
        <strain evidence="6">S238N-H82</strain>
        <tissue evidence="6">Testes</tissue>
    </source>
</reference>
<evidence type="ECO:0000256" key="4">
    <source>
        <dbReference type="SAM" id="MobiDB-lite"/>
    </source>
</evidence>
<dbReference type="eggNOG" id="ENOG502R5UW">
    <property type="taxonomic scope" value="Eukaryota"/>
</dbReference>
<proteinExistence type="predicted"/>
<dbReference type="EMBL" id="GG666513">
    <property type="protein sequence ID" value="EEN60378.1"/>
    <property type="molecule type" value="Genomic_DNA"/>
</dbReference>
<organism>
    <name type="scientific">Branchiostoma floridae</name>
    <name type="common">Florida lancelet</name>
    <name type="synonym">Amphioxus</name>
    <dbReference type="NCBI Taxonomy" id="7739"/>
    <lineage>
        <taxon>Eukaryota</taxon>
        <taxon>Metazoa</taxon>
        <taxon>Chordata</taxon>
        <taxon>Cephalochordata</taxon>
        <taxon>Leptocardii</taxon>
        <taxon>Amphioxiformes</taxon>
        <taxon>Branchiostomatidae</taxon>
        <taxon>Branchiostoma</taxon>
    </lineage>
</organism>
<feature type="transmembrane region" description="Helical" evidence="5">
    <location>
        <begin position="354"/>
        <end position="371"/>
    </location>
</feature>
<evidence type="ECO:0000256" key="3">
    <source>
        <dbReference type="ARBA" id="ARBA00023136"/>
    </source>
</evidence>